<feature type="transmembrane region" description="Helical" evidence="1">
    <location>
        <begin position="245"/>
        <end position="269"/>
    </location>
</feature>
<feature type="transmembrane region" description="Helical" evidence="1">
    <location>
        <begin position="175"/>
        <end position="198"/>
    </location>
</feature>
<name>A0AAN5HXG0_9BILA</name>
<sequence length="273" mass="31016">LVCSVVTNIFLIWLILYRSSYEIGSYRHLLLAFALNDINFPVVHYLTLPVICSYNDAFIMFSHGILTSRVSICLFACTFSQTMPLLAHLFVYRLITTKWPNLIKYYNAKTCTVLAAVTVAVESSLWFFNCYFNYGPDDETTEYVQPFLEKKFKGEGDGFIGALYFSIEGEFRIRAFLATMGFNSIMATCMTVIVFCSYHIVAQFKGEFKQVPGNAHSQMIIPMVFVYFPCAGIINLPMLGFRLNVFPNLVSASLTFFPLIDAVVIMVGVRSYR</sequence>
<accession>A0AAN5HXG0</accession>
<keyword evidence="3" id="KW-1185">Reference proteome</keyword>
<evidence type="ECO:0000256" key="1">
    <source>
        <dbReference type="SAM" id="Phobius"/>
    </source>
</evidence>
<dbReference type="Proteomes" id="UP001328107">
    <property type="component" value="Unassembled WGS sequence"/>
</dbReference>
<evidence type="ECO:0000313" key="2">
    <source>
        <dbReference type="EMBL" id="GMR44802.1"/>
    </source>
</evidence>
<keyword evidence="1" id="KW-0812">Transmembrane</keyword>
<gene>
    <name evidence="2" type="ORF">PMAYCL1PPCAC_14997</name>
</gene>
<proteinExistence type="predicted"/>
<dbReference type="PANTHER" id="PTHR22943:SF248">
    <property type="entry name" value="SEVEN TM RECEPTOR"/>
    <property type="match status" value="1"/>
</dbReference>
<organism evidence="2 3">
    <name type="scientific">Pristionchus mayeri</name>
    <dbReference type="NCBI Taxonomy" id="1317129"/>
    <lineage>
        <taxon>Eukaryota</taxon>
        <taxon>Metazoa</taxon>
        <taxon>Ecdysozoa</taxon>
        <taxon>Nematoda</taxon>
        <taxon>Chromadorea</taxon>
        <taxon>Rhabditida</taxon>
        <taxon>Rhabditina</taxon>
        <taxon>Diplogasteromorpha</taxon>
        <taxon>Diplogasteroidea</taxon>
        <taxon>Neodiplogasteridae</taxon>
        <taxon>Pristionchus</taxon>
    </lineage>
</organism>
<dbReference type="Pfam" id="PF10326">
    <property type="entry name" value="7TM_GPCR_Str"/>
    <property type="match status" value="1"/>
</dbReference>
<keyword evidence="1" id="KW-1133">Transmembrane helix</keyword>
<protein>
    <recommendedName>
        <fullName evidence="4">G protein-coupled receptor</fullName>
    </recommendedName>
</protein>
<feature type="transmembrane region" description="Helical" evidence="1">
    <location>
        <begin position="113"/>
        <end position="134"/>
    </location>
</feature>
<evidence type="ECO:0000313" key="3">
    <source>
        <dbReference type="Proteomes" id="UP001328107"/>
    </source>
</evidence>
<dbReference type="AlphaFoldDB" id="A0AAN5HXG0"/>
<feature type="transmembrane region" description="Helical" evidence="1">
    <location>
        <begin position="69"/>
        <end position="92"/>
    </location>
</feature>
<dbReference type="InterPro" id="IPR019428">
    <property type="entry name" value="7TM_GPCR_serpentine_rcpt_Str"/>
</dbReference>
<feature type="non-terminal residue" evidence="2">
    <location>
        <position position="1"/>
    </location>
</feature>
<feature type="non-terminal residue" evidence="2">
    <location>
        <position position="273"/>
    </location>
</feature>
<dbReference type="EMBL" id="BTRK01000004">
    <property type="protein sequence ID" value="GMR44802.1"/>
    <property type="molecule type" value="Genomic_DNA"/>
</dbReference>
<reference evidence="3" key="1">
    <citation type="submission" date="2022-10" db="EMBL/GenBank/DDBJ databases">
        <title>Genome assembly of Pristionchus species.</title>
        <authorList>
            <person name="Yoshida K."/>
            <person name="Sommer R.J."/>
        </authorList>
    </citation>
    <scope>NUCLEOTIDE SEQUENCE [LARGE SCALE GENOMIC DNA]</scope>
    <source>
        <strain evidence="3">RS5460</strain>
    </source>
</reference>
<keyword evidence="1" id="KW-0472">Membrane</keyword>
<dbReference type="PANTHER" id="PTHR22943">
    <property type="entry name" value="7-TRANSMEMBRANE DOMAIN RECEPTOR C.ELEGANS"/>
    <property type="match status" value="1"/>
</dbReference>
<feature type="transmembrane region" description="Helical" evidence="1">
    <location>
        <begin position="219"/>
        <end position="239"/>
    </location>
</feature>
<evidence type="ECO:0008006" key="4">
    <source>
        <dbReference type="Google" id="ProtNLM"/>
    </source>
</evidence>
<comment type="caution">
    <text evidence="2">The sequence shown here is derived from an EMBL/GenBank/DDBJ whole genome shotgun (WGS) entry which is preliminary data.</text>
</comment>